<evidence type="ECO:0000256" key="12">
    <source>
        <dbReference type="PIRSR" id="PIRSR604809-1"/>
    </source>
</evidence>
<feature type="domain" description="GS catalytic" evidence="19">
    <location>
        <begin position="107"/>
        <end position="442"/>
    </location>
</feature>
<evidence type="ECO:0000256" key="13">
    <source>
        <dbReference type="PIRSR" id="PIRSR604809-2"/>
    </source>
</evidence>
<organism evidence="20 21">
    <name type="scientific">Clostridium manihotivorum</name>
    <dbReference type="NCBI Taxonomy" id="2320868"/>
    <lineage>
        <taxon>Bacteria</taxon>
        <taxon>Bacillati</taxon>
        <taxon>Bacillota</taxon>
        <taxon>Clostridia</taxon>
        <taxon>Eubacteriales</taxon>
        <taxon>Clostridiaceae</taxon>
        <taxon>Clostridium</taxon>
    </lineage>
</organism>
<keyword evidence="9 13" id="KW-0067">ATP-binding</keyword>
<dbReference type="Pfam" id="PF00120">
    <property type="entry name" value="Gln-synt_C"/>
    <property type="match status" value="1"/>
</dbReference>
<dbReference type="InterPro" id="IPR027303">
    <property type="entry name" value="Gln_synth_gly_rich_site"/>
</dbReference>
<evidence type="ECO:0000256" key="10">
    <source>
        <dbReference type="ARBA" id="ARBA00022842"/>
    </source>
</evidence>
<dbReference type="GO" id="GO:0005524">
    <property type="term" value="F:ATP binding"/>
    <property type="evidence" value="ECO:0007669"/>
    <property type="project" value="UniProtKB-KW"/>
</dbReference>
<evidence type="ECO:0000256" key="15">
    <source>
        <dbReference type="PROSITE-ProRule" id="PRU01330"/>
    </source>
</evidence>
<feature type="binding site" evidence="12">
    <location>
        <begin position="238"/>
        <end position="239"/>
    </location>
    <ligand>
        <name>L-glutamate</name>
        <dbReference type="ChEBI" id="CHEBI:29985"/>
    </ligand>
</feature>
<evidence type="ECO:0000259" key="19">
    <source>
        <dbReference type="PROSITE" id="PS51987"/>
    </source>
</evidence>
<keyword evidence="5" id="KW-0963">Cytoplasm</keyword>
<dbReference type="PROSITE" id="PS51986">
    <property type="entry name" value="GS_BETA_GRASP"/>
    <property type="match status" value="1"/>
</dbReference>
<feature type="binding site" evidence="13">
    <location>
        <position position="314"/>
    </location>
    <ligand>
        <name>ATP</name>
        <dbReference type="ChEBI" id="CHEBI:30616"/>
    </ligand>
</feature>
<evidence type="ECO:0000256" key="6">
    <source>
        <dbReference type="ARBA" id="ARBA00022598"/>
    </source>
</evidence>
<dbReference type="GO" id="GO:0004356">
    <property type="term" value="F:glutamine synthetase activity"/>
    <property type="evidence" value="ECO:0007669"/>
    <property type="project" value="UniProtKB-EC"/>
</dbReference>
<dbReference type="SUPFAM" id="SSF55931">
    <property type="entry name" value="Glutamine synthetase/guanido kinase"/>
    <property type="match status" value="1"/>
</dbReference>
<evidence type="ECO:0000256" key="3">
    <source>
        <dbReference type="ARBA" id="ARBA00012937"/>
    </source>
</evidence>
<dbReference type="GO" id="GO:0046872">
    <property type="term" value="F:metal ion binding"/>
    <property type="evidence" value="ECO:0007669"/>
    <property type="project" value="UniProtKB-KW"/>
</dbReference>
<dbReference type="PROSITE" id="PS00181">
    <property type="entry name" value="GLNA_ATP"/>
    <property type="match status" value="1"/>
</dbReference>
<feature type="binding site" evidence="14">
    <location>
        <position position="130"/>
    </location>
    <ligand>
        <name>Mg(2+)</name>
        <dbReference type="ChEBI" id="CHEBI:18420"/>
        <label>1</label>
    </ligand>
</feature>
<comment type="catalytic activity">
    <reaction evidence="11 17">
        <text>L-glutamate + NH4(+) + ATP = L-glutamine + ADP + phosphate + H(+)</text>
        <dbReference type="Rhea" id="RHEA:16169"/>
        <dbReference type="ChEBI" id="CHEBI:15378"/>
        <dbReference type="ChEBI" id="CHEBI:28938"/>
        <dbReference type="ChEBI" id="CHEBI:29985"/>
        <dbReference type="ChEBI" id="CHEBI:30616"/>
        <dbReference type="ChEBI" id="CHEBI:43474"/>
        <dbReference type="ChEBI" id="CHEBI:58359"/>
        <dbReference type="ChEBI" id="CHEBI:456216"/>
        <dbReference type="EC" id="6.3.1.2"/>
    </reaction>
</comment>
<evidence type="ECO:0000313" key="20">
    <source>
        <dbReference type="EMBL" id="QAA30376.1"/>
    </source>
</evidence>
<proteinExistence type="inferred from homology"/>
<evidence type="ECO:0000256" key="7">
    <source>
        <dbReference type="ARBA" id="ARBA00022723"/>
    </source>
</evidence>
<evidence type="ECO:0000256" key="8">
    <source>
        <dbReference type="ARBA" id="ARBA00022741"/>
    </source>
</evidence>
<feature type="binding site" evidence="14">
    <location>
        <position position="243"/>
    </location>
    <ligand>
        <name>Mg(2+)</name>
        <dbReference type="ChEBI" id="CHEBI:18420"/>
        <label>1</label>
    </ligand>
</feature>
<dbReference type="OrthoDB" id="9807095at2"/>
<keyword evidence="6 17" id="KW-0436">Ligase</keyword>
<evidence type="ECO:0000256" key="9">
    <source>
        <dbReference type="ARBA" id="ARBA00022840"/>
    </source>
</evidence>
<evidence type="ECO:0000256" key="14">
    <source>
        <dbReference type="PIRSR" id="PIRSR604809-3"/>
    </source>
</evidence>
<dbReference type="FunFam" id="3.10.20.70:FF:000005">
    <property type="entry name" value="Glutamine synthetase"/>
    <property type="match status" value="1"/>
</dbReference>
<feature type="binding site" evidence="12">
    <location>
        <position position="302"/>
    </location>
    <ligand>
        <name>L-glutamate</name>
        <dbReference type="ChEBI" id="CHEBI:29985"/>
    </ligand>
</feature>
<dbReference type="PANTHER" id="PTHR43785">
    <property type="entry name" value="GAMMA-GLUTAMYLPUTRESCINE SYNTHETASE"/>
    <property type="match status" value="1"/>
</dbReference>
<dbReference type="PROSITE" id="PS00180">
    <property type="entry name" value="GLNA_1"/>
    <property type="match status" value="1"/>
</dbReference>
<feature type="binding site" evidence="14">
    <location>
        <position position="331"/>
    </location>
    <ligand>
        <name>Mg(2+)</name>
        <dbReference type="ChEBI" id="CHEBI:18420"/>
        <label>1</label>
    </ligand>
</feature>
<evidence type="ECO:0000256" key="2">
    <source>
        <dbReference type="ARBA" id="ARBA00009897"/>
    </source>
</evidence>
<evidence type="ECO:0000313" key="21">
    <source>
        <dbReference type="Proteomes" id="UP000286268"/>
    </source>
</evidence>
<accession>A0A3R5QQJ5</accession>
<dbReference type="InterPro" id="IPR027302">
    <property type="entry name" value="Gln_synth_N_conserv_site"/>
</dbReference>
<feature type="binding site" evidence="12">
    <location>
        <position position="314"/>
    </location>
    <ligand>
        <name>L-glutamate</name>
        <dbReference type="ChEBI" id="CHEBI:29985"/>
    </ligand>
</feature>
<dbReference type="Pfam" id="PF03951">
    <property type="entry name" value="Gln-synt_N"/>
    <property type="match status" value="1"/>
</dbReference>
<dbReference type="Gene3D" id="3.10.20.70">
    <property type="entry name" value="Glutamine synthetase, N-terminal domain"/>
    <property type="match status" value="1"/>
</dbReference>
<dbReference type="SMART" id="SM01230">
    <property type="entry name" value="Gln-synt_C"/>
    <property type="match status" value="1"/>
</dbReference>
<comment type="subcellular location">
    <subcellularLocation>
        <location evidence="1">Cytoplasm</location>
    </subcellularLocation>
</comment>
<dbReference type="InterPro" id="IPR036651">
    <property type="entry name" value="Gln_synt_N_sf"/>
</dbReference>
<dbReference type="PROSITE" id="PS51987">
    <property type="entry name" value="GS_CATALYTIC"/>
    <property type="match status" value="1"/>
</dbReference>
<dbReference type="Gene3D" id="3.30.590.10">
    <property type="entry name" value="Glutamine synthetase/guanido kinase, catalytic domain"/>
    <property type="match status" value="1"/>
</dbReference>
<dbReference type="FunFam" id="3.30.590.10:FF:000003">
    <property type="entry name" value="Glutamine synthetase 2"/>
    <property type="match status" value="1"/>
</dbReference>
<dbReference type="KEGG" id="cmah:C1I91_01025"/>
<keyword evidence="7 14" id="KW-0479">Metal-binding</keyword>
<sequence length="442" mass="50087">MSYSKEDIVRLVEENDVRFIRLQFTDIFGTMKNVAITSRQLDKALNNECFFDGSSIEGFVRIEEADMYLAPDLDTFQVMPWSTPDGNIARLICDVYTGDGKPFAGDPRYILKKVINEAKELGYTFNVGPECEFFLFHTNDDGSPTTNTHDNASYFDLGHIDLGEEARRDMCIALEQMGFEIEASHHEVARGQHEIDFRYDNALKTADNIMTFKSVVKTIAQSHGLHATFMPKPIFGINGSGMHMNMSLSKNGVNAFYDEKDEFGISKDAYSFIAGLLNHIKGIVAVTNPLVNSYKRLVPDYEAPIYVSWSARNRSPLVRIPISRENSTKIELRCPDPSCNPYLALALCLAAGLEGIKKNLTPPKNIEANVFAMTEEERKANGIDRLPDNLYDAVVEFSKDSLVKDTLGDHAFQVYREAKNLEWDDYRTKVHQWEIDQYLSKF</sequence>
<dbReference type="AlphaFoldDB" id="A0A3R5QQJ5"/>
<gene>
    <name evidence="20" type="primary">glnA</name>
    <name evidence="20" type="ORF">C1I91_01025</name>
</gene>
<feature type="binding site" evidence="14">
    <location>
        <position position="194"/>
    </location>
    <ligand>
        <name>Mg(2+)</name>
        <dbReference type="ChEBI" id="CHEBI:18420"/>
        <label>1</label>
    </ligand>
</feature>
<comment type="similarity">
    <text evidence="2 15 16">Belongs to the glutamine synthetase family.</text>
</comment>
<keyword evidence="8 13" id="KW-0547">Nucleotide-binding</keyword>
<dbReference type="InterPro" id="IPR014746">
    <property type="entry name" value="Gln_synth/guanido_kin_cat_dom"/>
</dbReference>
<dbReference type="EC" id="6.3.1.2" evidence="3 17"/>
<keyword evidence="21" id="KW-1185">Reference proteome</keyword>
<name>A0A3R5QQJ5_9CLOT</name>
<feature type="domain" description="GS beta-grasp" evidence="18">
    <location>
        <begin position="15"/>
        <end position="100"/>
    </location>
</feature>
<evidence type="ECO:0000256" key="1">
    <source>
        <dbReference type="ARBA" id="ARBA00004496"/>
    </source>
</evidence>
<dbReference type="InterPro" id="IPR008147">
    <property type="entry name" value="Gln_synt_N"/>
</dbReference>
<dbReference type="InterPro" id="IPR004809">
    <property type="entry name" value="Gln_synth_I"/>
</dbReference>
<evidence type="ECO:0000256" key="5">
    <source>
        <dbReference type="ARBA" id="ARBA00022490"/>
    </source>
</evidence>
<evidence type="ECO:0000256" key="16">
    <source>
        <dbReference type="RuleBase" id="RU000384"/>
    </source>
</evidence>
<feature type="binding site" evidence="12">
    <location>
        <position position="296"/>
    </location>
    <ligand>
        <name>L-glutamate</name>
        <dbReference type="ChEBI" id="CHEBI:29985"/>
    </ligand>
</feature>
<feature type="binding site" evidence="14">
    <location>
        <position position="132"/>
    </location>
    <ligand>
        <name>Mg(2+)</name>
        <dbReference type="ChEBI" id="CHEBI:18420"/>
        <label>1</label>
    </ligand>
</feature>
<protein>
    <recommendedName>
        <fullName evidence="4 17">Glutamine synthetase</fullName>
        <ecNumber evidence="3 17">6.3.1.2</ecNumber>
    </recommendedName>
</protein>
<comment type="cofactor">
    <cofactor evidence="14">
        <name>Mg(2+)</name>
        <dbReference type="ChEBI" id="CHEBI:18420"/>
    </cofactor>
    <text evidence="14">Binds 2 Mg(2+) ions per subunit.</text>
</comment>
<dbReference type="InterPro" id="IPR008146">
    <property type="entry name" value="Gln_synth_cat_dom"/>
</dbReference>
<reference evidence="20 21" key="1">
    <citation type="submission" date="2018-01" db="EMBL/GenBank/DDBJ databases">
        <title>Genome Sequencing and Assembly of Anaerobacter polyendosporus strain CT4.</title>
        <authorList>
            <person name="Tachaapaikoon C."/>
            <person name="Sutheeworapong S."/>
            <person name="Jenjaroenpun P."/>
            <person name="Wongsurawat T."/>
            <person name="Nookeaw I."/>
            <person name="Cheawchanlertfa P."/>
            <person name="Kosugi A."/>
            <person name="Cheevadhanarak S."/>
            <person name="Ratanakhanokchai K."/>
        </authorList>
    </citation>
    <scope>NUCLEOTIDE SEQUENCE [LARGE SCALE GENOMIC DNA]</scope>
    <source>
        <strain evidence="20 21">CT4</strain>
    </source>
</reference>
<evidence type="ECO:0000256" key="4">
    <source>
        <dbReference type="ARBA" id="ARBA00021364"/>
    </source>
</evidence>
<dbReference type="SUPFAM" id="SSF54368">
    <property type="entry name" value="Glutamine synthetase, N-terminal domain"/>
    <property type="match status" value="1"/>
</dbReference>
<dbReference type="GO" id="GO:0006542">
    <property type="term" value="P:glutamine biosynthetic process"/>
    <property type="evidence" value="ECO:0007669"/>
    <property type="project" value="InterPro"/>
</dbReference>
<evidence type="ECO:0000256" key="11">
    <source>
        <dbReference type="ARBA" id="ARBA00049436"/>
    </source>
</evidence>
<dbReference type="EMBL" id="CP025746">
    <property type="protein sequence ID" value="QAA30376.1"/>
    <property type="molecule type" value="Genomic_DNA"/>
</dbReference>
<dbReference type="NCBIfam" id="TIGR00653">
    <property type="entry name" value="GlnA"/>
    <property type="match status" value="1"/>
</dbReference>
<evidence type="ECO:0000259" key="18">
    <source>
        <dbReference type="PROSITE" id="PS51986"/>
    </source>
</evidence>
<feature type="binding site" evidence="13">
    <location>
        <position position="182"/>
    </location>
    <ligand>
        <name>ATP</name>
        <dbReference type="ChEBI" id="CHEBI:30616"/>
    </ligand>
</feature>
<keyword evidence="10 14" id="KW-0460">Magnesium</keyword>
<evidence type="ECO:0000256" key="17">
    <source>
        <dbReference type="RuleBase" id="RU004356"/>
    </source>
</evidence>
<feature type="binding site" evidence="14">
    <location>
        <position position="187"/>
    </location>
    <ligand>
        <name>Mg(2+)</name>
        <dbReference type="ChEBI" id="CHEBI:18420"/>
        <label>1</label>
    </ligand>
</feature>
<feature type="binding site" evidence="13">
    <location>
        <begin position="197"/>
        <end position="199"/>
    </location>
    <ligand>
        <name>ATP</name>
        <dbReference type="ChEBI" id="CHEBI:30616"/>
    </ligand>
</feature>
<dbReference type="PANTHER" id="PTHR43785:SF12">
    <property type="entry name" value="TYPE-1 GLUTAMINE SYNTHETASE 2"/>
    <property type="match status" value="1"/>
</dbReference>
<dbReference type="Proteomes" id="UP000286268">
    <property type="component" value="Chromosome"/>
</dbReference>
<dbReference type="GO" id="GO:0005737">
    <property type="term" value="C:cytoplasm"/>
    <property type="evidence" value="ECO:0007669"/>
    <property type="project" value="UniProtKB-SubCell"/>
</dbReference>
<dbReference type="RefSeq" id="WP_128210826.1">
    <property type="nucleotide sequence ID" value="NZ_CP025746.1"/>
</dbReference>
<feature type="binding site" evidence="12">
    <location>
        <position position="333"/>
    </location>
    <ligand>
        <name>L-glutamate</name>
        <dbReference type="ChEBI" id="CHEBI:29985"/>
    </ligand>
</feature>